<dbReference type="PANTHER" id="PTHR43394:SF1">
    <property type="entry name" value="ATP-BINDING CASSETTE SUB-FAMILY B MEMBER 10, MITOCHONDRIAL"/>
    <property type="match status" value="1"/>
</dbReference>
<dbReference type="Gene3D" id="3.40.50.300">
    <property type="entry name" value="P-loop containing nucleotide triphosphate hydrolases"/>
    <property type="match status" value="1"/>
</dbReference>
<dbReference type="InterPro" id="IPR039421">
    <property type="entry name" value="Type_1_exporter"/>
</dbReference>
<comment type="similarity">
    <text evidence="2">Belongs to the ABC transporter superfamily.</text>
</comment>
<protein>
    <submittedName>
        <fullName evidence="7">ABC-type multidrug/protein/lipid transport system ATPase component</fullName>
        <ecNumber evidence="7">3.6.3.42</ecNumber>
    </submittedName>
</protein>
<accession>A0A3B0PDP9</accession>
<dbReference type="GO" id="GO:0015421">
    <property type="term" value="F:ABC-type oligopeptide transporter activity"/>
    <property type="evidence" value="ECO:0007669"/>
    <property type="project" value="TreeGrafter"/>
</dbReference>
<dbReference type="KEGG" id="mala:NCTC10135_00127"/>
<dbReference type="Gene3D" id="1.20.1560.10">
    <property type="entry name" value="ABC transporter type 1, transmembrane domain"/>
    <property type="match status" value="1"/>
</dbReference>
<dbReference type="GO" id="GO:0005886">
    <property type="term" value="C:plasma membrane"/>
    <property type="evidence" value="ECO:0007669"/>
    <property type="project" value="UniProtKB-SubCell"/>
</dbReference>
<comment type="subcellular location">
    <subcellularLocation>
        <location evidence="1">Cell membrane</location>
        <topology evidence="1">Multi-pass membrane protein</topology>
    </subcellularLocation>
</comment>
<gene>
    <name evidence="7" type="primary">mldB1_3</name>
    <name evidence="7" type="ORF">NCTC10135_00127</name>
</gene>
<dbReference type="Pfam" id="PF00005">
    <property type="entry name" value="ABC_tran"/>
    <property type="match status" value="1"/>
</dbReference>
<sequence length="164" mass="18176">MQLVVVITASAFVTAGIGTGSNKEFTPGILMSFVLYIRIMSSNVVRVFENISQVQMMMVSATRLFNLIALKPEIDEEKLGVIDHEIKGEVTFNNINFSYLKNPNDLQLKNASFKAKKGQVFAFVGPTGAGKTTIINLLSKFYIPDSGEILIDNYKSSEVNEKSW</sequence>
<dbReference type="InterPro" id="IPR036640">
    <property type="entry name" value="ABC1_TM_sf"/>
</dbReference>
<evidence type="ECO:0000256" key="2">
    <source>
        <dbReference type="ARBA" id="ARBA00005417"/>
    </source>
</evidence>
<evidence type="ECO:0000313" key="7">
    <source>
        <dbReference type="EMBL" id="SYV89636.1"/>
    </source>
</evidence>
<keyword evidence="7" id="KW-0378">Hydrolase</keyword>
<evidence type="ECO:0000313" key="8">
    <source>
        <dbReference type="Proteomes" id="UP000259864"/>
    </source>
</evidence>
<dbReference type="InterPro" id="IPR003439">
    <property type="entry name" value="ABC_transporter-like_ATP-bd"/>
</dbReference>
<dbReference type="PANTHER" id="PTHR43394">
    <property type="entry name" value="ATP-DEPENDENT PERMEASE MDL1, MITOCHONDRIAL"/>
    <property type="match status" value="1"/>
</dbReference>
<evidence type="ECO:0000256" key="4">
    <source>
        <dbReference type="ARBA" id="ARBA00022989"/>
    </source>
</evidence>
<evidence type="ECO:0000259" key="6">
    <source>
        <dbReference type="Pfam" id="PF00005"/>
    </source>
</evidence>
<organism evidence="7 8">
    <name type="scientific">Metamycoplasma alkalescens</name>
    <dbReference type="NCBI Taxonomy" id="45363"/>
    <lineage>
        <taxon>Bacteria</taxon>
        <taxon>Bacillati</taxon>
        <taxon>Mycoplasmatota</taxon>
        <taxon>Mycoplasmoidales</taxon>
        <taxon>Metamycoplasmataceae</taxon>
        <taxon>Metamycoplasma</taxon>
    </lineage>
</organism>
<dbReference type="EMBL" id="LS991949">
    <property type="protein sequence ID" value="SYV89636.1"/>
    <property type="molecule type" value="Genomic_DNA"/>
</dbReference>
<evidence type="ECO:0000256" key="3">
    <source>
        <dbReference type="ARBA" id="ARBA00022692"/>
    </source>
</evidence>
<feature type="non-terminal residue" evidence="7">
    <location>
        <position position="164"/>
    </location>
</feature>
<evidence type="ECO:0000256" key="5">
    <source>
        <dbReference type="ARBA" id="ARBA00023136"/>
    </source>
</evidence>
<proteinExistence type="inferred from homology"/>
<dbReference type="Proteomes" id="UP000259864">
    <property type="component" value="Chromosome 1"/>
</dbReference>
<dbReference type="AlphaFoldDB" id="A0A3B0PDP9"/>
<keyword evidence="3" id="KW-0812">Transmembrane</keyword>
<keyword evidence="5" id="KW-0472">Membrane</keyword>
<dbReference type="SUPFAM" id="SSF52540">
    <property type="entry name" value="P-loop containing nucleoside triphosphate hydrolases"/>
    <property type="match status" value="1"/>
</dbReference>
<keyword evidence="4" id="KW-1133">Transmembrane helix</keyword>
<dbReference type="EC" id="3.6.3.42" evidence="7"/>
<name>A0A3B0PDP9_9BACT</name>
<dbReference type="InterPro" id="IPR027417">
    <property type="entry name" value="P-loop_NTPase"/>
</dbReference>
<evidence type="ECO:0000256" key="1">
    <source>
        <dbReference type="ARBA" id="ARBA00004651"/>
    </source>
</evidence>
<dbReference type="GO" id="GO:0016887">
    <property type="term" value="F:ATP hydrolysis activity"/>
    <property type="evidence" value="ECO:0007669"/>
    <property type="project" value="InterPro"/>
</dbReference>
<dbReference type="GO" id="GO:0005524">
    <property type="term" value="F:ATP binding"/>
    <property type="evidence" value="ECO:0007669"/>
    <property type="project" value="InterPro"/>
</dbReference>
<feature type="domain" description="ABC transporter" evidence="6">
    <location>
        <begin position="108"/>
        <end position="158"/>
    </location>
</feature>
<reference evidence="8" key="1">
    <citation type="submission" date="2018-06" db="EMBL/GenBank/DDBJ databases">
        <authorList>
            <consortium name="Pathogen Informatics"/>
        </authorList>
    </citation>
    <scope>NUCLEOTIDE SEQUENCE [LARGE SCALE GENOMIC DNA]</scope>
    <source>
        <strain evidence="8">NCTC10135</strain>
    </source>
</reference>